<dbReference type="NCBIfam" id="TIGR02074">
    <property type="entry name" value="PBP_1a_fam"/>
    <property type="match status" value="1"/>
</dbReference>
<evidence type="ECO:0000313" key="21">
    <source>
        <dbReference type="EMBL" id="KKS22655.1"/>
    </source>
</evidence>
<evidence type="ECO:0000256" key="5">
    <source>
        <dbReference type="ARBA" id="ARBA00022645"/>
    </source>
</evidence>
<evidence type="ECO:0000256" key="13">
    <source>
        <dbReference type="ARBA" id="ARBA00023268"/>
    </source>
</evidence>
<dbReference type="SUPFAM" id="SSF56601">
    <property type="entry name" value="beta-lactamase/transpeptidase-like"/>
    <property type="match status" value="1"/>
</dbReference>
<evidence type="ECO:0000259" key="20">
    <source>
        <dbReference type="Pfam" id="PF00912"/>
    </source>
</evidence>
<dbReference type="GO" id="GO:0008658">
    <property type="term" value="F:penicillin binding"/>
    <property type="evidence" value="ECO:0007669"/>
    <property type="project" value="InterPro"/>
</dbReference>
<feature type="domain" description="Glycosyl transferase family 51" evidence="20">
    <location>
        <begin position="236"/>
        <end position="411"/>
    </location>
</feature>
<dbReference type="AlphaFoldDB" id="A0A0G0XCR6"/>
<comment type="caution">
    <text evidence="21">The sequence shown here is derived from an EMBL/GenBank/DDBJ whole genome shotgun (WGS) entry which is preliminary data.</text>
</comment>
<dbReference type="GO" id="GO:0008360">
    <property type="term" value="P:regulation of cell shape"/>
    <property type="evidence" value="ECO:0007669"/>
    <property type="project" value="UniProtKB-KW"/>
</dbReference>
<keyword evidence="8" id="KW-0808">Transferase</keyword>
<evidence type="ECO:0000256" key="18">
    <source>
        <dbReference type="SAM" id="Phobius"/>
    </source>
</evidence>
<dbReference type="EMBL" id="LCCA01000004">
    <property type="protein sequence ID" value="KKS22655.1"/>
    <property type="molecule type" value="Genomic_DNA"/>
</dbReference>
<evidence type="ECO:0000256" key="15">
    <source>
        <dbReference type="ARBA" id="ARBA00034000"/>
    </source>
</evidence>
<keyword evidence="18" id="KW-1133">Transmembrane helix</keyword>
<keyword evidence="14" id="KW-0961">Cell wall biogenesis/degradation</keyword>
<dbReference type="Pfam" id="PF00905">
    <property type="entry name" value="Transpeptidase"/>
    <property type="match status" value="1"/>
</dbReference>
<gene>
    <name evidence="21" type="ORF">UU80_C0004G0045</name>
</gene>
<comment type="similarity">
    <text evidence="2">In the C-terminal section; belongs to the transpeptidase family.</text>
</comment>
<dbReference type="Pfam" id="PF00912">
    <property type="entry name" value="Transgly"/>
    <property type="match status" value="1"/>
</dbReference>
<dbReference type="GO" id="GO:0008955">
    <property type="term" value="F:peptidoglycan glycosyltransferase activity"/>
    <property type="evidence" value="ECO:0007669"/>
    <property type="project" value="UniProtKB-EC"/>
</dbReference>
<dbReference type="GO" id="GO:0005886">
    <property type="term" value="C:plasma membrane"/>
    <property type="evidence" value="ECO:0007669"/>
    <property type="project" value="UniProtKB-SubCell"/>
</dbReference>
<evidence type="ECO:0000256" key="4">
    <source>
        <dbReference type="ARBA" id="ARBA00022475"/>
    </source>
</evidence>
<keyword evidence="13" id="KW-0511">Multifunctional enzyme</keyword>
<comment type="catalytic activity">
    <reaction evidence="15">
        <text>Preferential cleavage: (Ac)2-L-Lys-D-Ala-|-D-Ala. Also transpeptidation of peptidyl-alanyl moieties that are N-acyl substituents of D-alanine.</text>
        <dbReference type="EC" id="3.4.16.4"/>
    </reaction>
</comment>
<protein>
    <submittedName>
        <fullName evidence="21">Penicillin-binding protein, 1A family</fullName>
    </submittedName>
</protein>
<dbReference type="GO" id="GO:0030288">
    <property type="term" value="C:outer membrane-bounded periplasmic space"/>
    <property type="evidence" value="ECO:0007669"/>
    <property type="project" value="TreeGrafter"/>
</dbReference>
<reference evidence="21 22" key="1">
    <citation type="journal article" date="2015" name="Nature">
        <title>rRNA introns, odd ribosomes, and small enigmatic genomes across a large radiation of phyla.</title>
        <authorList>
            <person name="Brown C.T."/>
            <person name="Hug L.A."/>
            <person name="Thomas B.C."/>
            <person name="Sharon I."/>
            <person name="Castelle C.J."/>
            <person name="Singh A."/>
            <person name="Wilkins M.J."/>
            <person name="Williams K.H."/>
            <person name="Banfield J.F."/>
        </authorList>
    </citation>
    <scope>NUCLEOTIDE SEQUENCE [LARGE SCALE GENOMIC DNA]</scope>
</reference>
<keyword evidence="6" id="KW-0645">Protease</keyword>
<dbReference type="STRING" id="1619103.UU80_C0004G0045"/>
<evidence type="ECO:0000256" key="16">
    <source>
        <dbReference type="ARBA" id="ARBA00049902"/>
    </source>
</evidence>
<dbReference type="FunFam" id="1.10.3810.10:FF:000001">
    <property type="entry name" value="Penicillin-binding protein 1A"/>
    <property type="match status" value="1"/>
</dbReference>
<evidence type="ECO:0000256" key="1">
    <source>
        <dbReference type="ARBA" id="ARBA00004236"/>
    </source>
</evidence>
<keyword evidence="9" id="KW-0378">Hydrolase</keyword>
<dbReference type="GO" id="GO:0071555">
    <property type="term" value="P:cell wall organization"/>
    <property type="evidence" value="ECO:0007669"/>
    <property type="project" value="UniProtKB-KW"/>
</dbReference>
<keyword evidence="12 18" id="KW-0472">Membrane</keyword>
<evidence type="ECO:0000259" key="19">
    <source>
        <dbReference type="Pfam" id="PF00905"/>
    </source>
</evidence>
<accession>A0A0G0XCR6</accession>
<evidence type="ECO:0000313" key="22">
    <source>
        <dbReference type="Proteomes" id="UP000034920"/>
    </source>
</evidence>
<comment type="similarity">
    <text evidence="3">In the N-terminal section; belongs to the glycosyltransferase 51 family.</text>
</comment>
<dbReference type="GO" id="GO:0009252">
    <property type="term" value="P:peptidoglycan biosynthetic process"/>
    <property type="evidence" value="ECO:0007669"/>
    <property type="project" value="UniProtKB-KW"/>
</dbReference>
<feature type="compositionally biased region" description="Basic and acidic residues" evidence="17">
    <location>
        <begin position="827"/>
        <end position="838"/>
    </location>
</feature>
<evidence type="ECO:0000256" key="12">
    <source>
        <dbReference type="ARBA" id="ARBA00023136"/>
    </source>
</evidence>
<evidence type="ECO:0000256" key="8">
    <source>
        <dbReference type="ARBA" id="ARBA00022679"/>
    </source>
</evidence>
<dbReference type="Proteomes" id="UP000034920">
    <property type="component" value="Unassembled WGS sequence"/>
</dbReference>
<dbReference type="InterPro" id="IPR012338">
    <property type="entry name" value="Beta-lactam/transpept-like"/>
</dbReference>
<dbReference type="InterPro" id="IPR023346">
    <property type="entry name" value="Lysozyme-like_dom_sf"/>
</dbReference>
<feature type="domain" description="Penicillin-binding protein transpeptidase" evidence="19">
    <location>
        <begin position="499"/>
        <end position="778"/>
    </location>
</feature>
<dbReference type="PATRIC" id="fig|1619103.3.peg.175"/>
<dbReference type="InterPro" id="IPR036950">
    <property type="entry name" value="PBP_transglycosylase"/>
</dbReference>
<dbReference type="InterPro" id="IPR001460">
    <property type="entry name" value="PCN-bd_Tpept"/>
</dbReference>
<keyword evidence="11" id="KW-0573">Peptidoglycan synthesis</keyword>
<dbReference type="PANTHER" id="PTHR32282">
    <property type="entry name" value="BINDING PROTEIN TRANSPEPTIDASE, PUTATIVE-RELATED"/>
    <property type="match status" value="1"/>
</dbReference>
<organism evidence="21 22">
    <name type="scientific">candidate division WWE3 bacterium GW2011_GWA1_41_8</name>
    <dbReference type="NCBI Taxonomy" id="1619103"/>
    <lineage>
        <taxon>Bacteria</taxon>
        <taxon>Katanobacteria</taxon>
    </lineage>
</organism>
<evidence type="ECO:0000256" key="11">
    <source>
        <dbReference type="ARBA" id="ARBA00022984"/>
    </source>
</evidence>
<dbReference type="InterPro" id="IPR001264">
    <property type="entry name" value="Glyco_trans_51"/>
</dbReference>
<dbReference type="GO" id="GO:0009002">
    <property type="term" value="F:serine-type D-Ala-D-Ala carboxypeptidase activity"/>
    <property type="evidence" value="ECO:0007669"/>
    <property type="project" value="UniProtKB-EC"/>
</dbReference>
<evidence type="ECO:0000256" key="14">
    <source>
        <dbReference type="ARBA" id="ARBA00023316"/>
    </source>
</evidence>
<evidence type="ECO:0000256" key="2">
    <source>
        <dbReference type="ARBA" id="ARBA00007090"/>
    </source>
</evidence>
<proteinExistence type="inferred from homology"/>
<keyword evidence="4" id="KW-1003">Cell membrane</keyword>
<feature type="transmembrane region" description="Helical" evidence="18">
    <location>
        <begin position="189"/>
        <end position="211"/>
    </location>
</feature>
<dbReference type="SUPFAM" id="SSF53955">
    <property type="entry name" value="Lysozyme-like"/>
    <property type="match status" value="1"/>
</dbReference>
<sequence>MLPAIDFVKTLSLSLITVALLTVRKIGYIILVQIENLIVLLRRFMKKVYRYLPKNERILYYKAYIKESVFRFWSTLYPLLSKGLTEGMKFLITRSKNILRIISTKIKSIPEGYVNELRDQYEMFRNFINDLKNNKKPPKIKIKMPYKKLNSRGVLNLKIFKTFISRVTNISILKIIKRFNDLYTPGTRVFVWGIIFALVFIGLPIKAYSWYRELPNPDLLLEYGSAKSTKILSRDGELLYEIYVDRKYDPVALKNIPQHVIQSTIAVEDDMFFEHNGVRPLSIIRAAKATILDDDIQGGSTITQQLVKNVLLSSEQTMERKIKEAVLAIMVEKKYTKEQILELYFNNIPYGGTAWGIQSASQKYFGKDVGELDMAESSLLAGLPSAPTTYSPFNGNYEISKQRQRVVLNRMVGLGYISQDEADKAYEKELNLVPQIEYIRAPHFVEYVRDELTKIYGSRMVNFGGLTVTTTLDLDLQEKSQDIVKEEVEKNIRLNITNGAAVVLDPNTGEILSYVGSKDYFIENWGAFDVLRAYRQPGSAIKVLTYSLAFKNGLAPWNFIEDSPVVYKNDWETYKPVNYDGRYHGKVSLRSALANSYNIPAVKLAHKIGPDNIVSLGQEMGLNNWSVDGSYGISITLGGKEVRPLDLANVYATLARGGVYKETTPFISIKDNQGYEIYKNTGKEKRVLSEEIAYLITNILADYYARLPAFGVNNFLSVKGHDIAVKTGTTDLKRDNWTIGYTPSYVVAVWTGNNNNTPMNKNLASGLSGAAPIWNRIMSYVLDGTIGEKFNVPEGIAVKTEEECNLREIFIKGTKVPETLCPDDDDKDNRDEKGNNDKNKKKRD</sequence>
<dbReference type="PANTHER" id="PTHR32282:SF11">
    <property type="entry name" value="PENICILLIN-BINDING PROTEIN 1B"/>
    <property type="match status" value="1"/>
</dbReference>
<comment type="catalytic activity">
    <reaction evidence="16">
        <text>[GlcNAc-(1-&gt;4)-Mur2Ac(oyl-L-Ala-gamma-D-Glu-L-Lys-D-Ala-D-Ala)](n)-di-trans,octa-cis-undecaprenyl diphosphate + beta-D-GlcNAc-(1-&gt;4)-Mur2Ac(oyl-L-Ala-gamma-D-Glu-L-Lys-D-Ala-D-Ala)-di-trans,octa-cis-undecaprenyl diphosphate = [GlcNAc-(1-&gt;4)-Mur2Ac(oyl-L-Ala-gamma-D-Glu-L-Lys-D-Ala-D-Ala)](n+1)-di-trans,octa-cis-undecaprenyl diphosphate + di-trans,octa-cis-undecaprenyl diphosphate + H(+)</text>
        <dbReference type="Rhea" id="RHEA:23708"/>
        <dbReference type="Rhea" id="RHEA-COMP:9602"/>
        <dbReference type="Rhea" id="RHEA-COMP:9603"/>
        <dbReference type="ChEBI" id="CHEBI:15378"/>
        <dbReference type="ChEBI" id="CHEBI:58405"/>
        <dbReference type="ChEBI" id="CHEBI:60033"/>
        <dbReference type="ChEBI" id="CHEBI:78435"/>
        <dbReference type="EC" id="2.4.99.28"/>
    </reaction>
</comment>
<evidence type="ECO:0000256" key="17">
    <source>
        <dbReference type="SAM" id="MobiDB-lite"/>
    </source>
</evidence>
<name>A0A0G0XCR6_UNCKA</name>
<dbReference type="Gene3D" id="1.10.3810.10">
    <property type="entry name" value="Biosynthetic peptidoglycan transglycosylase-like"/>
    <property type="match status" value="1"/>
</dbReference>
<evidence type="ECO:0000256" key="3">
    <source>
        <dbReference type="ARBA" id="ARBA00007739"/>
    </source>
</evidence>
<evidence type="ECO:0000256" key="6">
    <source>
        <dbReference type="ARBA" id="ARBA00022670"/>
    </source>
</evidence>
<keyword evidence="18" id="KW-0812">Transmembrane</keyword>
<keyword evidence="5" id="KW-0121">Carboxypeptidase</keyword>
<keyword evidence="7" id="KW-0328">Glycosyltransferase</keyword>
<keyword evidence="10" id="KW-0133">Cell shape</keyword>
<dbReference type="GO" id="GO:0006508">
    <property type="term" value="P:proteolysis"/>
    <property type="evidence" value="ECO:0007669"/>
    <property type="project" value="UniProtKB-KW"/>
</dbReference>
<feature type="region of interest" description="Disordered" evidence="17">
    <location>
        <begin position="818"/>
        <end position="844"/>
    </location>
</feature>
<evidence type="ECO:0000256" key="7">
    <source>
        <dbReference type="ARBA" id="ARBA00022676"/>
    </source>
</evidence>
<dbReference type="InterPro" id="IPR050396">
    <property type="entry name" value="Glycosyltr_51/Transpeptidase"/>
</dbReference>
<evidence type="ECO:0000256" key="10">
    <source>
        <dbReference type="ARBA" id="ARBA00022960"/>
    </source>
</evidence>
<feature type="transmembrane region" description="Helical" evidence="18">
    <location>
        <begin position="12"/>
        <end position="41"/>
    </location>
</feature>
<comment type="subcellular location">
    <subcellularLocation>
        <location evidence="1">Cell membrane</location>
    </subcellularLocation>
</comment>
<dbReference type="Gene3D" id="3.40.710.10">
    <property type="entry name" value="DD-peptidase/beta-lactamase superfamily"/>
    <property type="match status" value="1"/>
</dbReference>
<evidence type="ECO:0000256" key="9">
    <source>
        <dbReference type="ARBA" id="ARBA00022801"/>
    </source>
</evidence>